<evidence type="ECO:0000259" key="5">
    <source>
        <dbReference type="Pfam" id="PF01258"/>
    </source>
</evidence>
<dbReference type="Gene3D" id="1.20.120.910">
    <property type="entry name" value="DksA, coiled-coil domain"/>
    <property type="match status" value="1"/>
</dbReference>
<dbReference type="Pfam" id="PF01258">
    <property type="entry name" value="zf-dskA_traR"/>
    <property type="match status" value="1"/>
</dbReference>
<name>A0A1Y6CRG4_9PROT</name>
<reference evidence="6 7" key="1">
    <citation type="submission" date="2017-04" db="EMBL/GenBank/DDBJ databases">
        <authorList>
            <person name="Afonso C.L."/>
            <person name="Miller P.J."/>
            <person name="Scott M.A."/>
            <person name="Spackman E."/>
            <person name="Goraichik I."/>
            <person name="Dimitrov K.M."/>
            <person name="Suarez D.L."/>
            <person name="Swayne D.E."/>
        </authorList>
    </citation>
    <scope>NUCLEOTIDE SEQUENCE [LARGE SCALE GENOMIC DNA]</scope>
    <source>
        <strain evidence="6 7">USBA 355</strain>
    </source>
</reference>
<dbReference type="STRING" id="560819.SAMN05428998_1722"/>
<keyword evidence="3" id="KW-0862">Zinc</keyword>
<dbReference type="EMBL" id="FWZX01000072">
    <property type="protein sequence ID" value="SMF85796.1"/>
    <property type="molecule type" value="Genomic_DNA"/>
</dbReference>
<dbReference type="PROSITE" id="PS51128">
    <property type="entry name" value="ZF_DKSA_2"/>
    <property type="match status" value="1"/>
</dbReference>
<dbReference type="PANTHER" id="PTHR38777">
    <property type="entry name" value="FELS-2 PROPHAGE PROTEIN"/>
    <property type="match status" value="1"/>
</dbReference>
<feature type="domain" description="Zinc finger DksA/TraR C4-type" evidence="5">
    <location>
        <begin position="35"/>
        <end position="65"/>
    </location>
</feature>
<dbReference type="NCBIfam" id="TIGR02419">
    <property type="entry name" value="C4_traR_proteo"/>
    <property type="match status" value="1"/>
</dbReference>
<dbReference type="AlphaFoldDB" id="A0A1Y6CRG4"/>
<evidence type="ECO:0000256" key="1">
    <source>
        <dbReference type="ARBA" id="ARBA00022723"/>
    </source>
</evidence>
<evidence type="ECO:0000256" key="4">
    <source>
        <dbReference type="PROSITE-ProRule" id="PRU00510"/>
    </source>
</evidence>
<evidence type="ECO:0000256" key="3">
    <source>
        <dbReference type="ARBA" id="ARBA00022833"/>
    </source>
</evidence>
<dbReference type="GO" id="GO:1900378">
    <property type="term" value="P:positive regulation of secondary metabolite biosynthetic process"/>
    <property type="evidence" value="ECO:0007669"/>
    <property type="project" value="TreeGrafter"/>
</dbReference>
<keyword evidence="1" id="KW-0479">Metal-binding</keyword>
<evidence type="ECO:0000313" key="7">
    <source>
        <dbReference type="Proteomes" id="UP000192917"/>
    </source>
</evidence>
<dbReference type="InterPro" id="IPR012783">
    <property type="entry name" value="Znf_C4_TraR"/>
</dbReference>
<dbReference type="SUPFAM" id="SSF57716">
    <property type="entry name" value="Glucocorticoid receptor-like (DNA-binding domain)"/>
    <property type="match status" value="1"/>
</dbReference>
<organism evidence="6 7">
    <name type="scientific">Tistlia consotensis USBA 355</name>
    <dbReference type="NCBI Taxonomy" id="560819"/>
    <lineage>
        <taxon>Bacteria</taxon>
        <taxon>Pseudomonadati</taxon>
        <taxon>Pseudomonadota</taxon>
        <taxon>Alphaproteobacteria</taxon>
        <taxon>Rhodospirillales</taxon>
        <taxon>Rhodovibrionaceae</taxon>
        <taxon>Tistlia</taxon>
    </lineage>
</organism>
<evidence type="ECO:0000256" key="2">
    <source>
        <dbReference type="ARBA" id="ARBA00022771"/>
    </source>
</evidence>
<dbReference type="GO" id="GO:0008270">
    <property type="term" value="F:zinc ion binding"/>
    <property type="evidence" value="ECO:0007669"/>
    <property type="project" value="UniProtKB-KW"/>
</dbReference>
<accession>A0A1Y6CRG4</accession>
<feature type="zinc finger region" description="dksA C4-type" evidence="4">
    <location>
        <begin position="35"/>
        <end position="59"/>
    </location>
</feature>
<dbReference type="PANTHER" id="PTHR38777:SF1">
    <property type="entry name" value="DNAK SUPPRESSOR PROTEIN"/>
    <property type="match status" value="1"/>
</dbReference>
<gene>
    <name evidence="6" type="ORF">SAMN05428998_1722</name>
</gene>
<keyword evidence="2" id="KW-0863">Zinc-finger</keyword>
<dbReference type="RefSeq" id="WP_085127515.1">
    <property type="nucleotide sequence ID" value="NZ_FWZX01000072.1"/>
</dbReference>
<protein>
    <submittedName>
        <fullName evidence="6">Transcriptional regulator, TraR/DksA family</fullName>
    </submittedName>
</protein>
<keyword evidence="7" id="KW-1185">Reference proteome</keyword>
<evidence type="ECO:0000313" key="6">
    <source>
        <dbReference type="EMBL" id="SMF85796.1"/>
    </source>
</evidence>
<dbReference type="Proteomes" id="UP000192917">
    <property type="component" value="Unassembled WGS sequence"/>
</dbReference>
<proteinExistence type="predicted"/>
<sequence>MVDEVDHVQELQLRRTERAVRAVQSFLEQDGADDCTDCGNPIPAARRQAYPAARRCVVCQGYLERREA</sequence>
<dbReference type="InterPro" id="IPR000962">
    <property type="entry name" value="Znf_DskA_TraR"/>
</dbReference>